<dbReference type="AlphaFoldDB" id="A0A7J6VZU7"/>
<dbReference type="OrthoDB" id="664960at2759"/>
<organism evidence="2 3">
    <name type="scientific">Thalictrum thalictroides</name>
    <name type="common">Rue-anemone</name>
    <name type="synonym">Anemone thalictroides</name>
    <dbReference type="NCBI Taxonomy" id="46969"/>
    <lineage>
        <taxon>Eukaryota</taxon>
        <taxon>Viridiplantae</taxon>
        <taxon>Streptophyta</taxon>
        <taxon>Embryophyta</taxon>
        <taxon>Tracheophyta</taxon>
        <taxon>Spermatophyta</taxon>
        <taxon>Magnoliopsida</taxon>
        <taxon>Ranunculales</taxon>
        <taxon>Ranunculaceae</taxon>
        <taxon>Thalictroideae</taxon>
        <taxon>Thalictrum</taxon>
    </lineage>
</organism>
<accession>A0A7J6VZU7</accession>
<reference evidence="2 3" key="1">
    <citation type="submission" date="2020-06" db="EMBL/GenBank/DDBJ databases">
        <title>Transcriptomic and genomic resources for Thalictrum thalictroides and T. hernandezii: Facilitating candidate gene discovery in an emerging model plant lineage.</title>
        <authorList>
            <person name="Arias T."/>
            <person name="Riano-Pachon D.M."/>
            <person name="Di Stilio V.S."/>
        </authorList>
    </citation>
    <scope>NUCLEOTIDE SEQUENCE [LARGE SCALE GENOMIC DNA]</scope>
    <source>
        <strain evidence="3">cv. WT478/WT964</strain>
        <tissue evidence="2">Leaves</tissue>
    </source>
</reference>
<protein>
    <submittedName>
        <fullName evidence="2">Uncharacterized protein</fullName>
    </submittedName>
</protein>
<dbReference type="EMBL" id="JABWDY010025097">
    <property type="protein sequence ID" value="KAF5189730.1"/>
    <property type="molecule type" value="Genomic_DNA"/>
</dbReference>
<evidence type="ECO:0000256" key="1">
    <source>
        <dbReference type="SAM" id="Coils"/>
    </source>
</evidence>
<dbReference type="Proteomes" id="UP000554482">
    <property type="component" value="Unassembled WGS sequence"/>
</dbReference>
<keyword evidence="3" id="KW-1185">Reference proteome</keyword>
<comment type="caution">
    <text evidence="2">The sequence shown here is derived from an EMBL/GenBank/DDBJ whole genome shotgun (WGS) entry which is preliminary data.</text>
</comment>
<evidence type="ECO:0000313" key="2">
    <source>
        <dbReference type="EMBL" id="KAF5189730.1"/>
    </source>
</evidence>
<name>A0A7J6VZU7_THATH</name>
<keyword evidence="1" id="KW-0175">Coiled coil</keyword>
<sequence>MELVSPIIEIVTRLVNWSTKHLNYLRALDTNFEKLEEEMAQLNEHKSDLNNKVIPEEARLKKRTNQVDGCREWKPKKIRWLNSYLKGDNFFRIDASVVVILRTAGVVTS</sequence>
<proteinExistence type="predicted"/>
<evidence type="ECO:0000313" key="3">
    <source>
        <dbReference type="Proteomes" id="UP000554482"/>
    </source>
</evidence>
<feature type="coiled-coil region" evidence="1">
    <location>
        <begin position="25"/>
        <end position="52"/>
    </location>
</feature>
<gene>
    <name evidence="2" type="ORF">FRX31_020683</name>
</gene>